<dbReference type="AlphaFoldDB" id="A0A291LJG1"/>
<dbReference type="GO" id="GO:0004519">
    <property type="term" value="F:endonuclease activity"/>
    <property type="evidence" value="ECO:0007669"/>
    <property type="project" value="UniProtKB-KW"/>
</dbReference>
<geneLocation type="mitochondrion" evidence="1"/>
<keyword evidence="1" id="KW-0378">Hydrolase</keyword>
<dbReference type="SUPFAM" id="SSF55608">
    <property type="entry name" value="Homing endonucleases"/>
    <property type="match status" value="1"/>
</dbReference>
<evidence type="ECO:0000313" key="1">
    <source>
        <dbReference type="EMBL" id="ATI20509.1"/>
    </source>
</evidence>
<sequence>MWFHSVFASAGYCNAKKPKLHRFIGKGNKVLFIYKFKTYSFSSFTWLFDLFYPVQYSQVQRCDSRAEIIKFIPSRARPSDLVLGRRAENLYEYITPMSLATLFLSSVWEEKAIFSPKVMLDAPYYELNEKCLNNLALILKNKYNIETVAKINRRGLSLGSLDIKNSSVFVSVIKPHILPAQVHLLSRPNLKLNFLGNLQFKRFLTLSSIRSLSTNSHVKYKDVVVLLHARGILYAPCMKKTPQL</sequence>
<protein>
    <submittedName>
        <fullName evidence="1">LAGLIDADG endonuclease</fullName>
    </submittedName>
</protein>
<keyword evidence="1" id="KW-0540">Nuclease</keyword>
<keyword evidence="1" id="KW-0255">Endonuclease</keyword>
<name>A0A291LJG1_9PEZI</name>
<dbReference type="InterPro" id="IPR027434">
    <property type="entry name" value="Homing_endonucl"/>
</dbReference>
<dbReference type="Gene3D" id="3.10.28.10">
    <property type="entry name" value="Homing endonucleases"/>
    <property type="match status" value="1"/>
</dbReference>
<organism evidence="1">
    <name type="scientific">Juglanconis juglandina</name>
    <dbReference type="NCBI Taxonomy" id="1940567"/>
    <lineage>
        <taxon>Eukaryota</taxon>
        <taxon>Fungi</taxon>
        <taxon>Dikarya</taxon>
        <taxon>Ascomycota</taxon>
        <taxon>Pezizomycotina</taxon>
        <taxon>Sordariomycetes</taxon>
        <taxon>Sordariomycetidae</taxon>
        <taxon>Diaporthales</taxon>
        <taxon>Juglanconidaceae</taxon>
        <taxon>Juglanconis</taxon>
    </lineage>
</organism>
<keyword evidence="1" id="KW-0496">Mitochondrion</keyword>
<reference evidence="1" key="1">
    <citation type="submission" date="2017-02" db="EMBL/GenBank/DDBJ databases">
        <title>Fungal Comparative Genomics of Melanconis species and Ophiognomonia clavigignenti-juglandacearum at Different Phylogenetic Distances.</title>
        <authorList>
            <person name="Demers J.E."/>
            <person name="Castlebury L.A."/>
        </authorList>
    </citation>
    <scope>NUCLEOTIDE SEQUENCE</scope>
    <source>
        <strain evidence="1">CBS 121083</strain>
    </source>
</reference>
<proteinExistence type="predicted"/>
<gene>
    <name evidence="1" type="primary">orf244</name>
</gene>
<accession>A0A291LJG1</accession>
<dbReference type="EMBL" id="KY575057">
    <property type="protein sequence ID" value="ATI20509.1"/>
    <property type="molecule type" value="Genomic_DNA"/>
</dbReference>